<protein>
    <recommendedName>
        <fullName evidence="1">HTH cro/C1-type domain-containing protein</fullName>
    </recommendedName>
</protein>
<evidence type="ECO:0000313" key="2">
    <source>
        <dbReference type="EMBL" id="PRO64645.1"/>
    </source>
</evidence>
<dbReference type="CDD" id="cd00093">
    <property type="entry name" value="HTH_XRE"/>
    <property type="match status" value="1"/>
</dbReference>
<feature type="domain" description="HTH cro/C1-type" evidence="1">
    <location>
        <begin position="1"/>
        <end position="45"/>
    </location>
</feature>
<dbReference type="InterPro" id="IPR010982">
    <property type="entry name" value="Lambda_DNA-bd_dom_sf"/>
</dbReference>
<dbReference type="InterPro" id="IPR001387">
    <property type="entry name" value="Cro/C1-type_HTH"/>
</dbReference>
<dbReference type="SUPFAM" id="SSF47413">
    <property type="entry name" value="lambda repressor-like DNA-binding domains"/>
    <property type="match status" value="1"/>
</dbReference>
<proteinExistence type="predicted"/>
<dbReference type="Gene3D" id="1.10.260.40">
    <property type="entry name" value="lambda repressor-like DNA-binding domains"/>
    <property type="match status" value="1"/>
</dbReference>
<keyword evidence="3" id="KW-1185">Reference proteome</keyword>
<gene>
    <name evidence="2" type="ORF">C6I21_13830</name>
</gene>
<accession>A0A2P6MEC4</accession>
<organism evidence="2 3">
    <name type="scientific">Alkalicoccus urumqiensis</name>
    <name type="common">Bacillus urumqiensis</name>
    <dbReference type="NCBI Taxonomy" id="1548213"/>
    <lineage>
        <taxon>Bacteria</taxon>
        <taxon>Bacillati</taxon>
        <taxon>Bacillota</taxon>
        <taxon>Bacilli</taxon>
        <taxon>Bacillales</taxon>
        <taxon>Bacillaceae</taxon>
        <taxon>Alkalicoccus</taxon>
    </lineage>
</organism>
<dbReference type="EMBL" id="PVNS01000014">
    <property type="protein sequence ID" value="PRO64645.1"/>
    <property type="molecule type" value="Genomic_DNA"/>
</dbReference>
<sequence>MTQMQVSKVVGISRSYYSEIETGRKLPSGKVLLRLNQVLPIFLYFNDADRYQKGNVDKTREVKS</sequence>
<dbReference type="GO" id="GO:0003677">
    <property type="term" value="F:DNA binding"/>
    <property type="evidence" value="ECO:0007669"/>
    <property type="project" value="InterPro"/>
</dbReference>
<name>A0A2P6MEC4_ALKUR</name>
<dbReference type="OrthoDB" id="1859224at2"/>
<dbReference type="Proteomes" id="UP000243650">
    <property type="component" value="Unassembled WGS sequence"/>
</dbReference>
<dbReference type="AlphaFoldDB" id="A0A2P6MEC4"/>
<reference evidence="2 3" key="1">
    <citation type="submission" date="2018-03" db="EMBL/GenBank/DDBJ databases">
        <title>Bacillus urumqiensis sp. nov., a moderately haloalkaliphilic bacterium isolated from a salt lake.</title>
        <authorList>
            <person name="Zhao B."/>
            <person name="Liao Z."/>
        </authorList>
    </citation>
    <scope>NUCLEOTIDE SEQUENCE [LARGE SCALE GENOMIC DNA]</scope>
    <source>
        <strain evidence="2 3">BZ-SZ-XJ18</strain>
    </source>
</reference>
<evidence type="ECO:0000259" key="1">
    <source>
        <dbReference type="PROSITE" id="PS50943"/>
    </source>
</evidence>
<evidence type="ECO:0000313" key="3">
    <source>
        <dbReference type="Proteomes" id="UP000243650"/>
    </source>
</evidence>
<comment type="caution">
    <text evidence="2">The sequence shown here is derived from an EMBL/GenBank/DDBJ whole genome shotgun (WGS) entry which is preliminary data.</text>
</comment>
<dbReference type="PROSITE" id="PS50943">
    <property type="entry name" value="HTH_CROC1"/>
    <property type="match status" value="1"/>
</dbReference>
<dbReference type="Pfam" id="PF01381">
    <property type="entry name" value="HTH_3"/>
    <property type="match status" value="1"/>
</dbReference>